<evidence type="ECO:0000313" key="1">
    <source>
        <dbReference type="EMBL" id="PIE63252.1"/>
    </source>
</evidence>
<dbReference type="Gene3D" id="3.40.50.300">
    <property type="entry name" value="P-loop containing nucleotide triphosphate hydrolases"/>
    <property type="match status" value="1"/>
</dbReference>
<organism evidence="1 2">
    <name type="scientific">Desulfobacter postgatei</name>
    <dbReference type="NCBI Taxonomy" id="2293"/>
    <lineage>
        <taxon>Bacteria</taxon>
        <taxon>Pseudomonadati</taxon>
        <taxon>Thermodesulfobacteriota</taxon>
        <taxon>Desulfobacteria</taxon>
        <taxon>Desulfobacterales</taxon>
        <taxon>Desulfobacteraceae</taxon>
        <taxon>Desulfobacter</taxon>
    </lineage>
</organism>
<proteinExistence type="predicted"/>
<gene>
    <name evidence="1" type="ORF">CSA25_01315</name>
</gene>
<dbReference type="SUPFAM" id="SSF52540">
    <property type="entry name" value="P-loop containing nucleoside triphosphate hydrolases"/>
    <property type="match status" value="1"/>
</dbReference>
<accession>A0A2G6MTH1</accession>
<dbReference type="InterPro" id="IPR027417">
    <property type="entry name" value="P-loop_NTPase"/>
</dbReference>
<reference evidence="1 2" key="1">
    <citation type="submission" date="2017-10" db="EMBL/GenBank/DDBJ databases">
        <title>Novel microbial diversity and functional potential in the marine mammal oral microbiome.</title>
        <authorList>
            <person name="Dudek N.K."/>
            <person name="Sun C.L."/>
            <person name="Burstein D."/>
            <person name="Kantor R.S."/>
            <person name="Aliaga Goltsman D.S."/>
            <person name="Bik E.M."/>
            <person name="Thomas B.C."/>
            <person name="Banfield J.F."/>
            <person name="Relman D.A."/>
        </authorList>
    </citation>
    <scope>NUCLEOTIDE SEQUENCE [LARGE SCALE GENOMIC DNA]</scope>
    <source>
        <strain evidence="1">DOLJORAL78_47_202</strain>
    </source>
</reference>
<dbReference type="Proteomes" id="UP000231203">
    <property type="component" value="Unassembled WGS sequence"/>
</dbReference>
<dbReference type="EMBL" id="PDTI01000012">
    <property type="protein sequence ID" value="PIE63252.1"/>
    <property type="molecule type" value="Genomic_DNA"/>
</dbReference>
<name>A0A2G6MTH1_9BACT</name>
<sequence>MLKNDLILRSPAEKIIGTEHITDGQFGAVLSRAGVGKTGFLVQVALTRLLCDEKVLHISLSDTIEKITIRYNEGYSSLIDSIGYVDPQIAERLWDELQHQKTGIAYNQSTFNVSKIRDYLNSFKGADLTLPTLMIIDGLDFDTDLSDILSDLKQLHQDFGICIWFSMKSHREEPLNQNGYPIQLETYDILFNKAVFLVPEDNKIQAIVLKGGDKTNQKFLLDPATLMLAEQ</sequence>
<evidence type="ECO:0000313" key="2">
    <source>
        <dbReference type="Proteomes" id="UP000231203"/>
    </source>
</evidence>
<protein>
    <recommendedName>
        <fullName evidence="3">Cytoplasmic protein</fullName>
    </recommendedName>
</protein>
<dbReference type="AlphaFoldDB" id="A0A2G6MTH1"/>
<comment type="caution">
    <text evidence="1">The sequence shown here is derived from an EMBL/GenBank/DDBJ whole genome shotgun (WGS) entry which is preliminary data.</text>
</comment>
<evidence type="ECO:0008006" key="3">
    <source>
        <dbReference type="Google" id="ProtNLM"/>
    </source>
</evidence>